<dbReference type="InterPro" id="IPR021522">
    <property type="entry name" value="MctB"/>
</dbReference>
<proteinExistence type="predicted"/>
<evidence type="ECO:0000313" key="3">
    <source>
        <dbReference type="Proteomes" id="UP001275049"/>
    </source>
</evidence>
<reference evidence="2 3" key="1">
    <citation type="submission" date="2023-10" db="EMBL/GenBank/DDBJ databases">
        <title>Whole Genome based description of the genera Actinobaculum and Actinotignum reveals a complex phylogenetic relationship within the species included in the genus Actinotignum.</title>
        <authorList>
            <person name="Jensen C.S."/>
            <person name="Dargis R."/>
            <person name="Kemp M."/>
            <person name="Christensen J.J."/>
        </authorList>
    </citation>
    <scope>NUCLEOTIDE SEQUENCE [LARGE SCALE GENOMIC DNA]</scope>
    <source>
        <strain evidence="2 3">SLA_B974</strain>
    </source>
</reference>
<name>A0ABU5G710_9ACTO</name>
<keyword evidence="1" id="KW-0175">Coiled coil</keyword>
<evidence type="ECO:0000313" key="2">
    <source>
        <dbReference type="EMBL" id="MDY5133132.1"/>
    </source>
</evidence>
<dbReference type="RefSeq" id="WP_320755244.1">
    <property type="nucleotide sequence ID" value="NZ_JAWNGA010000007.1"/>
</dbReference>
<dbReference type="Proteomes" id="UP001275049">
    <property type="component" value="Unassembled WGS sequence"/>
</dbReference>
<organism evidence="2 3">
    <name type="scientific">Actinotignum urinale</name>
    <dbReference type="NCBI Taxonomy" id="190146"/>
    <lineage>
        <taxon>Bacteria</taxon>
        <taxon>Bacillati</taxon>
        <taxon>Actinomycetota</taxon>
        <taxon>Actinomycetes</taxon>
        <taxon>Actinomycetales</taxon>
        <taxon>Actinomycetaceae</taxon>
        <taxon>Actinotignum</taxon>
    </lineage>
</organism>
<feature type="coiled-coil region" evidence="1">
    <location>
        <begin position="41"/>
        <end position="68"/>
    </location>
</feature>
<dbReference type="EMBL" id="JAWNGA010000007">
    <property type="protein sequence ID" value="MDY5133132.1"/>
    <property type="molecule type" value="Genomic_DNA"/>
</dbReference>
<gene>
    <name evidence="2" type="ORF">R6G86_05165</name>
</gene>
<keyword evidence="3" id="KW-1185">Reference proteome</keyword>
<protein>
    <submittedName>
        <fullName evidence="2">Copper transporter</fullName>
    </submittedName>
</protein>
<comment type="caution">
    <text evidence="2">The sequence shown here is derived from an EMBL/GenBank/DDBJ whole genome shotgun (WGS) entry which is preliminary data.</text>
</comment>
<evidence type="ECO:0000256" key="1">
    <source>
        <dbReference type="SAM" id="Coils"/>
    </source>
</evidence>
<sequence length="307" mass="32034">MVDFRYHLVSIVSVFFALAIGIVLGAGPLQNSIAVGLNGQVNSLRDSRESLRTELATKNQQIESDKNAILDMGSRLTKDSLAGKRVSIIVATGAPNTVVEQARKSITVAGGRIAGEIVLTQSFSKAETSTYRSTLAGNLGGYIPQYVAGSTPEQTLGAALDTILRGNPNDQAPKTLITLLTSKDNQLIDVSAGVREPADAILFISPDQLPSQEDKQSLSASANDVYRATVEAMSKRGPLVSVGTTNDNKAFLLTLRNGAIGSTVDSAGTATSQINIPLALAQELAGKHVKYGSAQGADSIIGSVPGK</sequence>
<dbReference type="Pfam" id="PF11382">
    <property type="entry name" value="MctB"/>
    <property type="match status" value="1"/>
</dbReference>
<accession>A0ABU5G710</accession>